<feature type="region of interest" description="Disordered" evidence="1">
    <location>
        <begin position="134"/>
        <end position="304"/>
    </location>
</feature>
<protein>
    <submittedName>
        <fullName evidence="3">Cell envelope integrity protein TolA</fullName>
    </submittedName>
</protein>
<organism evidence="3 4">
    <name type="scientific">Niabella pedocola</name>
    <dbReference type="NCBI Taxonomy" id="1752077"/>
    <lineage>
        <taxon>Bacteria</taxon>
        <taxon>Pseudomonadati</taxon>
        <taxon>Bacteroidota</taxon>
        <taxon>Chitinophagia</taxon>
        <taxon>Chitinophagales</taxon>
        <taxon>Chitinophagaceae</taxon>
        <taxon>Niabella</taxon>
    </lineage>
</organism>
<comment type="caution">
    <text evidence="3">The sequence shown here is derived from an EMBL/GenBank/DDBJ whole genome shotgun (WGS) entry which is preliminary data.</text>
</comment>
<keyword evidence="4" id="KW-1185">Reference proteome</keyword>
<accession>A0ABS8PRN1</accession>
<dbReference type="EMBL" id="JAJNEC010000005">
    <property type="protein sequence ID" value="MCD2423469.1"/>
    <property type="molecule type" value="Genomic_DNA"/>
</dbReference>
<reference evidence="3 4" key="1">
    <citation type="submission" date="2021-11" db="EMBL/GenBank/DDBJ databases">
        <title>Genomic of Niabella pedocola.</title>
        <authorList>
            <person name="Wu T."/>
        </authorList>
    </citation>
    <scope>NUCLEOTIDE SEQUENCE [LARGE SCALE GENOMIC DNA]</scope>
    <source>
        <strain evidence="3 4">JCM 31011</strain>
    </source>
</reference>
<name>A0ABS8PRN1_9BACT</name>
<feature type="region of interest" description="Disordered" evidence="1">
    <location>
        <begin position="515"/>
        <end position="539"/>
    </location>
</feature>
<feature type="compositionally biased region" description="Basic and acidic residues" evidence="1">
    <location>
        <begin position="147"/>
        <end position="177"/>
    </location>
</feature>
<feature type="compositionally biased region" description="Basic and acidic residues" evidence="1">
    <location>
        <begin position="242"/>
        <end position="257"/>
    </location>
</feature>
<evidence type="ECO:0000256" key="1">
    <source>
        <dbReference type="SAM" id="MobiDB-lite"/>
    </source>
</evidence>
<gene>
    <name evidence="3" type="ORF">LQ567_11900</name>
</gene>
<feature type="signal peptide" evidence="2">
    <location>
        <begin position="1"/>
        <end position="24"/>
    </location>
</feature>
<feature type="compositionally biased region" description="Basic and acidic residues" evidence="1">
    <location>
        <begin position="189"/>
        <end position="235"/>
    </location>
</feature>
<dbReference type="Proteomes" id="UP001199816">
    <property type="component" value="Unassembled WGS sequence"/>
</dbReference>
<dbReference type="RefSeq" id="WP_231004732.1">
    <property type="nucleotide sequence ID" value="NZ_JAJNEC010000005.1"/>
</dbReference>
<feature type="compositionally biased region" description="Basic and acidic residues" evidence="1">
    <location>
        <begin position="264"/>
        <end position="275"/>
    </location>
</feature>
<sequence>MYTTGYFKKCLLIALCCSFYYAHASSQNINGEKIIVGRESITIINFPDKVVNINFSDEAAYDYYIPKRREERSISIQFNKDKTSGPVTGLLVNEGGRSHMFRLLFDSTYDINDDSRPPLWYDHSNLKELKTFVKNQKDPAETTAGDELAKEKERQKKEAAARREEALAAQKKSEEAAVTKTTAPAEESASERRQKEAELELARREAKEKERQLQLAAEKEAMAQKAAEEHARKEAAQLALQKEQDEKKQKELKEKQDAAALARAQKEAAEKEQRQQEQWAQKKKQEEEQRKKAAEELARKEAARKEAQERLARLEAENKKKEAEKAYSEGGIWQRYGKKGIDLYNFPRNQVPTVNSDFYVVRDTLRNFRISDSLIHTDVPEKLNIAADKPINKGVRISLENIVFKDVHTYYKLKIENNTDEDFLMGRTYMYWYDGAEQAKMMVKGSYLTYIGFFPFVRPKTTQYVVFVTRSPNVVNDESLVLFVDERRKEKGTASIVIPGAAYNKALANVQVKVGSSAPGRPAAPSTGNDARTKKRSKK</sequence>
<evidence type="ECO:0000256" key="2">
    <source>
        <dbReference type="SAM" id="SignalP"/>
    </source>
</evidence>
<keyword evidence="2" id="KW-0732">Signal</keyword>
<proteinExistence type="predicted"/>
<feature type="compositionally biased region" description="Basic and acidic residues" evidence="1">
    <location>
        <begin position="283"/>
        <end position="304"/>
    </location>
</feature>
<evidence type="ECO:0000313" key="3">
    <source>
        <dbReference type="EMBL" id="MCD2423469.1"/>
    </source>
</evidence>
<feature type="chain" id="PRO_5046587789" evidence="2">
    <location>
        <begin position="25"/>
        <end position="539"/>
    </location>
</feature>
<evidence type="ECO:0000313" key="4">
    <source>
        <dbReference type="Proteomes" id="UP001199816"/>
    </source>
</evidence>